<organism evidence="2 3">
    <name type="scientific">Endocarpon pusillum</name>
    <dbReference type="NCBI Taxonomy" id="364733"/>
    <lineage>
        <taxon>Eukaryota</taxon>
        <taxon>Fungi</taxon>
        <taxon>Dikarya</taxon>
        <taxon>Ascomycota</taxon>
        <taxon>Pezizomycotina</taxon>
        <taxon>Eurotiomycetes</taxon>
        <taxon>Chaetothyriomycetidae</taxon>
        <taxon>Verrucariales</taxon>
        <taxon>Verrucariaceae</taxon>
        <taxon>Endocarpon</taxon>
    </lineage>
</organism>
<comment type="caution">
    <text evidence="2">The sequence shown here is derived from an EMBL/GenBank/DDBJ whole genome shotgun (WGS) entry which is preliminary data.</text>
</comment>
<dbReference type="PANTHER" id="PTHR33112:SF16">
    <property type="entry name" value="HETEROKARYON INCOMPATIBILITY DOMAIN-CONTAINING PROTEIN"/>
    <property type="match status" value="1"/>
</dbReference>
<keyword evidence="3" id="KW-1185">Reference proteome</keyword>
<dbReference type="Proteomes" id="UP000606974">
    <property type="component" value="Unassembled WGS sequence"/>
</dbReference>
<dbReference type="AlphaFoldDB" id="A0A8H7E204"/>
<gene>
    <name evidence="2" type="ORF">GJ744_001219</name>
</gene>
<reference evidence="2" key="1">
    <citation type="submission" date="2020-02" db="EMBL/GenBank/DDBJ databases">
        <authorList>
            <person name="Palmer J.M."/>
        </authorList>
    </citation>
    <scope>NUCLEOTIDE SEQUENCE</scope>
    <source>
        <strain evidence="2">EPUS1.4</strain>
        <tissue evidence="2">Thallus</tissue>
    </source>
</reference>
<name>A0A8H7E204_9EURO</name>
<evidence type="ECO:0000313" key="3">
    <source>
        <dbReference type="Proteomes" id="UP000606974"/>
    </source>
</evidence>
<dbReference type="OrthoDB" id="5362512at2759"/>
<accession>A0A8H7E204</accession>
<protein>
    <recommendedName>
        <fullName evidence="1">Heterokaryon incompatibility domain-containing protein</fullName>
    </recommendedName>
</protein>
<dbReference type="EMBL" id="JAACFV010000117">
    <property type="protein sequence ID" value="KAF7505153.1"/>
    <property type="molecule type" value="Genomic_DNA"/>
</dbReference>
<evidence type="ECO:0000259" key="1">
    <source>
        <dbReference type="Pfam" id="PF06985"/>
    </source>
</evidence>
<sequence length="723" mass="81072">MSSFLIAINDLAKGARSAAAVAVWSGRYISRQYNARAREVCLVCNNLQPYGHEDTFGRAGSRWYDRQGEPEGLRALRAKASDVATLVLADISPRELLEAREIDEKTGLPKRNCRYCRLLCDIFDDFFIDEYMSWITETKNGMPISVGLMIREGLPLVINCWGFTYDKHILNAQVDLELYSESAPSPTAHLAGAPSMGPAGPRSENVGSERCMRFMKECVRQCCAEHEVCTSRATGFVPTRLICLGQSNEDLRICELIPTNEGITWAALSHCWGGSQPYKLERANLLRLKQHINSSDLPATFCNAIEVARELGQRYLWIDSMCIVQDDKTDWEVEAARMGGVYGRAFVVLCAASSPNPQTPFLRQRDEDWLPKRFEFETEQGVKVPIMVRQRHLLAAPLEQGSYEPPFTSAWASLKRIGPLYKRGWCFQETFLATRTLHFAPGAIIFECKTHRRSEDQLPPFPSTIPGTLGEVDDADQWRMIVKVYTQRQFTFASDKLPAIGGAASNMPQATRSTYLAGLWRETLLLDLLWQVMPGGTHIALTYPRTEQTAPSWSWASMDRGVTWNPLKLPQLLAEVVAAETTIVGANPYGQVAAGRLCLRGRIKPCHILTLRHKNEQWVYYIKDGSQSKKQHFRADGQLMPETRSGETGAFARRARDGEWVSEVQAAAVFLCIARTPWTNYNYVGLILSASPYVAGCVERVGNITNVPRDWYEGGTTTTVTIV</sequence>
<dbReference type="InterPro" id="IPR010730">
    <property type="entry name" value="HET"/>
</dbReference>
<evidence type="ECO:0000313" key="2">
    <source>
        <dbReference type="EMBL" id="KAF7505153.1"/>
    </source>
</evidence>
<dbReference type="Pfam" id="PF06985">
    <property type="entry name" value="HET"/>
    <property type="match status" value="1"/>
</dbReference>
<feature type="domain" description="Heterokaryon incompatibility" evidence="1">
    <location>
        <begin position="265"/>
        <end position="429"/>
    </location>
</feature>
<proteinExistence type="predicted"/>
<dbReference type="PANTHER" id="PTHR33112">
    <property type="entry name" value="DOMAIN PROTEIN, PUTATIVE-RELATED"/>
    <property type="match status" value="1"/>
</dbReference>